<keyword evidence="2" id="KW-1185">Reference proteome</keyword>
<dbReference type="HOGENOM" id="CLU_3436088_0_0_1"/>
<evidence type="ECO:0000313" key="2">
    <source>
        <dbReference type="Proteomes" id="UP000009183"/>
    </source>
</evidence>
<accession>F6I1D4</accession>
<evidence type="ECO:0000313" key="1">
    <source>
        <dbReference type="EMBL" id="CCB60751.1"/>
    </source>
</evidence>
<dbReference type="EMBL" id="FN596510">
    <property type="protein sequence ID" value="CCB60751.1"/>
    <property type="molecule type" value="Genomic_DNA"/>
</dbReference>
<protein>
    <submittedName>
        <fullName evidence="1">Uncharacterized protein</fullName>
    </submittedName>
</protein>
<organism evidence="1 2">
    <name type="scientific">Vitis vinifera</name>
    <name type="common">Grape</name>
    <dbReference type="NCBI Taxonomy" id="29760"/>
    <lineage>
        <taxon>Eukaryota</taxon>
        <taxon>Viridiplantae</taxon>
        <taxon>Streptophyta</taxon>
        <taxon>Embryophyta</taxon>
        <taxon>Tracheophyta</taxon>
        <taxon>Spermatophyta</taxon>
        <taxon>Magnoliopsida</taxon>
        <taxon>eudicotyledons</taxon>
        <taxon>Gunneridae</taxon>
        <taxon>Pentapetalae</taxon>
        <taxon>rosids</taxon>
        <taxon>Vitales</taxon>
        <taxon>Vitaceae</taxon>
        <taxon>Viteae</taxon>
        <taxon>Vitis</taxon>
    </lineage>
</organism>
<reference evidence="2" key="1">
    <citation type="journal article" date="2007" name="Nature">
        <title>The grapevine genome sequence suggests ancestral hexaploidization in major angiosperm phyla.</title>
        <authorList>
            <consortium name="The French-Italian Public Consortium for Grapevine Genome Characterization."/>
            <person name="Jaillon O."/>
            <person name="Aury J.-M."/>
            <person name="Noel B."/>
            <person name="Policriti A."/>
            <person name="Clepet C."/>
            <person name="Casagrande A."/>
            <person name="Choisne N."/>
            <person name="Aubourg S."/>
            <person name="Vitulo N."/>
            <person name="Jubin C."/>
            <person name="Vezzi A."/>
            <person name="Legeai F."/>
            <person name="Hugueney P."/>
            <person name="Dasilva C."/>
            <person name="Horner D."/>
            <person name="Mica E."/>
            <person name="Jublot D."/>
            <person name="Poulain J."/>
            <person name="Bruyere C."/>
            <person name="Billault A."/>
            <person name="Segurens B."/>
            <person name="Gouyvenoux M."/>
            <person name="Ugarte E."/>
            <person name="Cattonaro F."/>
            <person name="Anthouard V."/>
            <person name="Vico V."/>
            <person name="Del Fabbro C."/>
            <person name="Alaux M."/>
            <person name="Di Gaspero G."/>
            <person name="Dumas V."/>
            <person name="Felice N."/>
            <person name="Paillard S."/>
            <person name="Juman I."/>
            <person name="Moroldo M."/>
            <person name="Scalabrin S."/>
            <person name="Canaguier A."/>
            <person name="Le Clainche I."/>
            <person name="Malacrida G."/>
            <person name="Durand E."/>
            <person name="Pesole G."/>
            <person name="Laucou V."/>
            <person name="Chatelet P."/>
            <person name="Merdinoglu D."/>
            <person name="Delledonne M."/>
            <person name="Pezzotti M."/>
            <person name="Lecharny A."/>
            <person name="Scarpelli C."/>
            <person name="Artiguenave F."/>
            <person name="Pe M.E."/>
            <person name="Valle G."/>
            <person name="Morgante M."/>
            <person name="Caboche M."/>
            <person name="Adam-Blondon A.-F."/>
            <person name="Weissenbach J."/>
            <person name="Quetier F."/>
            <person name="Wincker P."/>
        </authorList>
    </citation>
    <scope>NUCLEOTIDE SEQUENCE [LARGE SCALE GENOMIC DNA]</scope>
    <source>
        <strain evidence="2">cv. Pinot noir / PN40024</strain>
    </source>
</reference>
<gene>
    <name evidence="1" type="ordered locus">VIT_15s0045g00360</name>
</gene>
<name>F6I1D4_VITVI</name>
<dbReference type="Proteomes" id="UP000009183">
    <property type="component" value="Chromosome 15"/>
</dbReference>
<sequence length="13" mass="1376">MAHYSLTVKGIGV</sequence>
<proteinExistence type="predicted"/>
<dbReference type="InParanoid" id="F6I1D4"/>